<dbReference type="InterPro" id="IPR022761">
    <property type="entry name" value="Fumarate_lyase_N"/>
</dbReference>
<keyword evidence="4" id="KW-0413">Isomerase</keyword>
<keyword evidence="5" id="KW-1185">Reference proteome</keyword>
<proteinExistence type="inferred from homology"/>
<dbReference type="GO" id="GO:0016829">
    <property type="term" value="F:lyase activity"/>
    <property type="evidence" value="ECO:0007669"/>
    <property type="project" value="UniProtKB-KW"/>
</dbReference>
<organism evidence="4 5">
    <name type="scientific">Amycolatopsis saalfeldensis</name>
    <dbReference type="NCBI Taxonomy" id="394193"/>
    <lineage>
        <taxon>Bacteria</taxon>
        <taxon>Bacillati</taxon>
        <taxon>Actinomycetota</taxon>
        <taxon>Actinomycetes</taxon>
        <taxon>Pseudonocardiales</taxon>
        <taxon>Pseudonocardiaceae</taxon>
        <taxon>Amycolatopsis</taxon>
    </lineage>
</organism>
<dbReference type="InterPro" id="IPR000362">
    <property type="entry name" value="Fumarate_lyase_fam"/>
</dbReference>
<dbReference type="SMART" id="SM00998">
    <property type="entry name" value="ADSL_C"/>
    <property type="match status" value="1"/>
</dbReference>
<dbReference type="Pfam" id="PF00206">
    <property type="entry name" value="Lyase_1"/>
    <property type="match status" value="1"/>
</dbReference>
<evidence type="ECO:0000313" key="5">
    <source>
        <dbReference type="Proteomes" id="UP000198582"/>
    </source>
</evidence>
<evidence type="ECO:0000259" key="3">
    <source>
        <dbReference type="SMART" id="SM00998"/>
    </source>
</evidence>
<feature type="domain" description="Adenylosuccinate lyase C-terminal" evidence="3">
    <location>
        <begin position="363"/>
        <end position="438"/>
    </location>
</feature>
<name>A0A1H8VWL9_9PSEU</name>
<gene>
    <name evidence="4" type="ORF">SAMN04489732_104346</name>
</gene>
<evidence type="ECO:0000313" key="4">
    <source>
        <dbReference type="EMBL" id="SEP19683.1"/>
    </source>
</evidence>
<dbReference type="PRINTS" id="PR00149">
    <property type="entry name" value="FUMRATELYASE"/>
</dbReference>
<dbReference type="EMBL" id="FOEF01000004">
    <property type="protein sequence ID" value="SEP19683.1"/>
    <property type="molecule type" value="Genomic_DNA"/>
</dbReference>
<dbReference type="RefSeq" id="WP_218156769.1">
    <property type="nucleotide sequence ID" value="NZ_FOEF01000004.1"/>
</dbReference>
<protein>
    <submittedName>
        <fullName evidence="4">3-carboxy-cis,cis-muconate cycloisomerase</fullName>
    </submittedName>
</protein>
<evidence type="ECO:0000256" key="1">
    <source>
        <dbReference type="ARBA" id="ARBA00023239"/>
    </source>
</evidence>
<dbReference type="SUPFAM" id="SSF48557">
    <property type="entry name" value="L-aspartase-like"/>
    <property type="match status" value="1"/>
</dbReference>
<dbReference type="InterPro" id="IPR008948">
    <property type="entry name" value="L-Aspartase-like"/>
</dbReference>
<comment type="similarity">
    <text evidence="2">Belongs to the class-II fumarase/aspartase family.</text>
</comment>
<dbReference type="STRING" id="394193.SAMN04489732_104346"/>
<dbReference type="GO" id="GO:0016853">
    <property type="term" value="F:isomerase activity"/>
    <property type="evidence" value="ECO:0007669"/>
    <property type="project" value="UniProtKB-KW"/>
</dbReference>
<accession>A0A1H8VWL9</accession>
<dbReference type="Proteomes" id="UP000198582">
    <property type="component" value="Unassembled WGS sequence"/>
</dbReference>
<dbReference type="InterPro" id="IPR019468">
    <property type="entry name" value="AdenyloSucc_lyase_C"/>
</dbReference>
<sequence>MGPQRFEMLVGLYGDERITAILSEEATVEAWLRVEAALAAAQGELDVITSADAMAVAGAAKMANIDLDRLWKETRTVGYPILSLVRQLDAALPEAHRGRVHYGATTQDVMDSGLALQLDEAAARLGELLGGFGDALARLAKAHTGTVIAGRTHALQAVPTTFGAKLATFLGELARHRDRLSAARRRVAIVSLFGAGGTSAAYGDQAVRLRARVAELLGLGTTDVPWHVARDGLAEFGLVCSLTAATCARFAREVVDLSRTEIAEVGEASGHHRGASSTMPQKVNPIESEAVIGLSATTGALSSALFRVMEAGHERAAGEWQAEWQVLPQVVALSAAALRTCASIAGGLQVFPEAMRANLAADGGLVMAEAYMMRLAGRLGRENAHDVVYAAVQQCRATGEPLSTALRGALPADIAADIEQLRPESYLGRPQETVDAALELWHTSET</sequence>
<reference evidence="4 5" key="1">
    <citation type="submission" date="2016-10" db="EMBL/GenBank/DDBJ databases">
        <authorList>
            <person name="de Groot N.N."/>
        </authorList>
    </citation>
    <scope>NUCLEOTIDE SEQUENCE [LARGE SCALE GENOMIC DNA]</scope>
    <source>
        <strain evidence="4 5">DSM 44993</strain>
    </source>
</reference>
<dbReference type="CDD" id="cd01597">
    <property type="entry name" value="pCLME"/>
    <property type="match status" value="1"/>
</dbReference>
<dbReference type="Pfam" id="PF10397">
    <property type="entry name" value="ADSL_C"/>
    <property type="match status" value="1"/>
</dbReference>
<keyword evidence="1" id="KW-0456">Lyase</keyword>
<dbReference type="PANTHER" id="PTHR43172:SF2">
    <property type="entry name" value="ADENYLOSUCCINATE LYASE C-TERMINAL DOMAIN-CONTAINING PROTEIN"/>
    <property type="match status" value="1"/>
</dbReference>
<dbReference type="PANTHER" id="PTHR43172">
    <property type="entry name" value="ADENYLOSUCCINATE LYASE"/>
    <property type="match status" value="1"/>
</dbReference>
<dbReference type="Gene3D" id="1.10.40.30">
    <property type="entry name" value="Fumarase/aspartase (C-terminal domain)"/>
    <property type="match status" value="1"/>
</dbReference>
<evidence type="ECO:0000256" key="2">
    <source>
        <dbReference type="ARBA" id="ARBA00034772"/>
    </source>
</evidence>
<dbReference type="PRINTS" id="PR00145">
    <property type="entry name" value="ARGSUCLYASE"/>
</dbReference>
<dbReference type="AlphaFoldDB" id="A0A1H8VWL9"/>
<dbReference type="Gene3D" id="1.20.200.10">
    <property type="entry name" value="Fumarase/aspartase (Central domain)"/>
    <property type="match status" value="1"/>
</dbReference>